<keyword evidence="4 7" id="KW-0328">Glycosyltransferase</keyword>
<keyword evidence="6 7" id="KW-0320">Glycogen biosynthesis</keyword>
<evidence type="ECO:0000256" key="3">
    <source>
        <dbReference type="ARBA" id="ARBA00010281"/>
    </source>
</evidence>
<proteinExistence type="inferred from homology"/>
<dbReference type="InterPro" id="IPR001296">
    <property type="entry name" value="Glyco_trans_1"/>
</dbReference>
<dbReference type="InterPro" id="IPR011835">
    <property type="entry name" value="GS/SS"/>
</dbReference>
<evidence type="ECO:0000256" key="7">
    <source>
        <dbReference type="HAMAP-Rule" id="MF_00484"/>
    </source>
</evidence>
<gene>
    <name evidence="7 10" type="primary">glgA</name>
    <name evidence="10" type="ORF">GH808_04655</name>
</gene>
<feature type="domain" description="Glycosyl transferase family 1" evidence="8">
    <location>
        <begin position="282"/>
        <end position="433"/>
    </location>
</feature>
<evidence type="ECO:0000313" key="10">
    <source>
        <dbReference type="EMBL" id="MBC3803724.1"/>
    </source>
</evidence>
<dbReference type="PANTHER" id="PTHR45825">
    <property type="entry name" value="GRANULE-BOUND STARCH SYNTHASE 1, CHLOROPLASTIC/AMYLOPLASTIC"/>
    <property type="match status" value="1"/>
</dbReference>
<sequence length="479" mass="54649">MLNVLFVASEAYPFAKSGGLGDVIGALPKSFPKDVDARVIIPLYSTIPEELKRKIKPICHFHIHMNATLYYCGISTCEYEGITFYFIDNESFFKRPSLYNYFDDGERFLYFCRAVLDSIPSLDFEPDIIHCNDWQTAAIPYLLRHQYRPLFPNTKCVFTIHNIKYQGIYGFSDINQYLHLGFLPSDLEYYGKINLMKGALYSADLVTTVSPTYAQEIKDPYYGEGLDSVIGDVGDHVVGILNGIDESIYTPKDDPALFVPYTTSKKKKAENKKALQDYLDLPIREDVPMISMITRLVEQKGLDLVANVIHEILQLDLQLVVLGTGEANYENLLRSIAYNYPDKMVTIIDFDESLSRKIYAASDLFLMPSKFEPCGLSQMIAMRYGAVPIVRETGGLKDTVSYFDSETNEGNGFSFATYNAHDMLFTIQKAVSLYHNDHTTFNRIVSNAFNSHFDWKRSAQMYLTHYKKLQEAAHHELHT</sequence>
<evidence type="ECO:0000256" key="6">
    <source>
        <dbReference type="ARBA" id="ARBA00023056"/>
    </source>
</evidence>
<dbReference type="PANTHER" id="PTHR45825:SF11">
    <property type="entry name" value="ALPHA AMYLASE DOMAIN-CONTAINING PROTEIN"/>
    <property type="match status" value="1"/>
</dbReference>
<keyword evidence="5 7" id="KW-0808">Transferase</keyword>
<feature type="domain" description="Starch synthase catalytic" evidence="9">
    <location>
        <begin position="3"/>
        <end position="230"/>
    </location>
</feature>
<evidence type="ECO:0000256" key="4">
    <source>
        <dbReference type="ARBA" id="ARBA00022676"/>
    </source>
</evidence>
<dbReference type="Pfam" id="PF00534">
    <property type="entry name" value="Glycos_transf_1"/>
    <property type="match status" value="1"/>
</dbReference>
<organism evidence="10 11">
    <name type="scientific">Acetobacterium fimetarium</name>
    <dbReference type="NCBI Taxonomy" id="52691"/>
    <lineage>
        <taxon>Bacteria</taxon>
        <taxon>Bacillati</taxon>
        <taxon>Bacillota</taxon>
        <taxon>Clostridia</taxon>
        <taxon>Eubacteriales</taxon>
        <taxon>Eubacteriaceae</taxon>
        <taxon>Acetobacterium</taxon>
    </lineage>
</organism>
<comment type="similarity">
    <text evidence="3 7">Belongs to the glycosyltransferase 1 family. Bacterial/plant glycogen synthase subfamily.</text>
</comment>
<dbReference type="EMBL" id="WJBC01000004">
    <property type="protein sequence ID" value="MBC3803724.1"/>
    <property type="molecule type" value="Genomic_DNA"/>
</dbReference>
<dbReference type="Gene3D" id="3.40.50.2000">
    <property type="entry name" value="Glycogen Phosphorylase B"/>
    <property type="match status" value="2"/>
</dbReference>
<dbReference type="HAMAP" id="MF_00484">
    <property type="entry name" value="Glycogen_synth"/>
    <property type="match status" value="1"/>
</dbReference>
<reference evidence="10 11" key="1">
    <citation type="journal article" date="2020" name="mSystems">
        <title>Defining Genomic and Predicted Metabolic Features of the Acetobacterium Genus.</title>
        <authorList>
            <person name="Ross D.E."/>
            <person name="Marshall C.W."/>
            <person name="Gulliver D."/>
            <person name="May H.D."/>
            <person name="Norman R.S."/>
        </authorList>
    </citation>
    <scope>NUCLEOTIDE SEQUENCE [LARGE SCALE GENOMIC DNA]</scope>
    <source>
        <strain evidence="10 11">DSM 8238</strain>
    </source>
</reference>
<accession>A0ABR6WSZ8</accession>
<dbReference type="RefSeq" id="WP_186841625.1">
    <property type="nucleotide sequence ID" value="NZ_WJBC01000004.1"/>
</dbReference>
<dbReference type="GO" id="GO:0009011">
    <property type="term" value="F:alpha-1,4-glucan glucosyltransferase (ADP-glucose donor) activity"/>
    <property type="evidence" value="ECO:0007669"/>
    <property type="project" value="UniProtKB-EC"/>
</dbReference>
<evidence type="ECO:0000259" key="8">
    <source>
        <dbReference type="Pfam" id="PF00534"/>
    </source>
</evidence>
<feature type="binding site" evidence="7">
    <location>
        <position position="16"/>
    </location>
    <ligand>
        <name>ADP-alpha-D-glucose</name>
        <dbReference type="ChEBI" id="CHEBI:57498"/>
    </ligand>
</feature>
<comment type="catalytic activity">
    <reaction evidence="1 7">
        <text>[(1-&gt;4)-alpha-D-glucosyl](n) + ADP-alpha-D-glucose = [(1-&gt;4)-alpha-D-glucosyl](n+1) + ADP + H(+)</text>
        <dbReference type="Rhea" id="RHEA:18189"/>
        <dbReference type="Rhea" id="RHEA-COMP:9584"/>
        <dbReference type="Rhea" id="RHEA-COMP:9587"/>
        <dbReference type="ChEBI" id="CHEBI:15378"/>
        <dbReference type="ChEBI" id="CHEBI:15444"/>
        <dbReference type="ChEBI" id="CHEBI:57498"/>
        <dbReference type="ChEBI" id="CHEBI:456216"/>
        <dbReference type="EC" id="2.4.1.21"/>
    </reaction>
</comment>
<comment type="caution">
    <text evidence="10">The sequence shown here is derived from an EMBL/GenBank/DDBJ whole genome shotgun (WGS) entry which is preliminary data.</text>
</comment>
<evidence type="ECO:0000256" key="1">
    <source>
        <dbReference type="ARBA" id="ARBA00001478"/>
    </source>
</evidence>
<dbReference type="EC" id="2.4.1.21" evidence="7"/>
<dbReference type="CDD" id="cd03791">
    <property type="entry name" value="GT5_Glycogen_synthase_DULL1-like"/>
    <property type="match status" value="1"/>
</dbReference>
<evidence type="ECO:0000313" key="11">
    <source>
        <dbReference type="Proteomes" id="UP000603234"/>
    </source>
</evidence>
<evidence type="ECO:0000256" key="2">
    <source>
        <dbReference type="ARBA" id="ARBA00002764"/>
    </source>
</evidence>
<evidence type="ECO:0000256" key="5">
    <source>
        <dbReference type="ARBA" id="ARBA00022679"/>
    </source>
</evidence>
<keyword evidence="11" id="KW-1185">Reference proteome</keyword>
<evidence type="ECO:0000259" key="9">
    <source>
        <dbReference type="Pfam" id="PF08323"/>
    </source>
</evidence>
<name>A0ABR6WSZ8_9FIRM</name>
<dbReference type="InterPro" id="IPR013534">
    <property type="entry name" value="Starch_synth_cat_dom"/>
</dbReference>
<dbReference type="Proteomes" id="UP000603234">
    <property type="component" value="Unassembled WGS sequence"/>
</dbReference>
<dbReference type="Pfam" id="PF08323">
    <property type="entry name" value="Glyco_transf_5"/>
    <property type="match status" value="1"/>
</dbReference>
<comment type="pathway">
    <text evidence="7">Glycan biosynthesis; glycogen biosynthesis.</text>
</comment>
<comment type="function">
    <text evidence="2 7">Synthesizes alpha-1,4-glucan chains using ADP-glucose.</text>
</comment>
<protein>
    <recommendedName>
        <fullName evidence="7">Glycogen synthase</fullName>
        <ecNumber evidence="7">2.4.1.21</ecNumber>
    </recommendedName>
    <alternativeName>
        <fullName evidence="7">Starch [bacterial glycogen] synthase</fullName>
    </alternativeName>
</protein>
<dbReference type="SUPFAM" id="SSF53756">
    <property type="entry name" value="UDP-Glycosyltransferase/glycogen phosphorylase"/>
    <property type="match status" value="1"/>
</dbReference>
<dbReference type="NCBIfam" id="NF001898">
    <property type="entry name" value="PRK00654.1-1"/>
    <property type="match status" value="1"/>
</dbReference>
<dbReference type="NCBIfam" id="TIGR02095">
    <property type="entry name" value="glgA"/>
    <property type="match status" value="1"/>
</dbReference>